<dbReference type="STRING" id="303698.A0A1V6T8E9"/>
<evidence type="ECO:0000313" key="4">
    <source>
        <dbReference type="EMBL" id="OQE22595.1"/>
    </source>
</evidence>
<dbReference type="Pfam" id="PF08487">
    <property type="entry name" value="VIT"/>
    <property type="match status" value="1"/>
</dbReference>
<dbReference type="PANTHER" id="PTHR45737">
    <property type="entry name" value="VON WILLEBRAND FACTOR A DOMAIN-CONTAINING PROTEIN 5A"/>
    <property type="match status" value="1"/>
</dbReference>
<feature type="domain" description="VIT" evidence="3">
    <location>
        <begin position="8"/>
        <end position="140"/>
    </location>
</feature>
<dbReference type="EMBL" id="MLKD01000010">
    <property type="protein sequence ID" value="OQE22595.1"/>
    <property type="molecule type" value="Genomic_DNA"/>
</dbReference>
<dbReference type="SUPFAM" id="SSF53300">
    <property type="entry name" value="vWA-like"/>
    <property type="match status" value="1"/>
</dbReference>
<dbReference type="PROSITE" id="PS51468">
    <property type="entry name" value="VIT"/>
    <property type="match status" value="1"/>
</dbReference>
<sequence length="906" mass="100692">MASGCYYYPPDAHLYGSLPIYLPQLKLDVHATILSTSSRTVITQTFTNVSTTDPVYELFYIFPLYESSSVAAFTSTIDGKSVRGIVKPKTKAEEVYERAKAEGKTAAIFDQSTEAADVFKIRIGNLPAGEQVHIQLTLVAELKQDTQTNGPRYTFPLTIAPRYGAADYDYDTLIHKSSCRTSLRVDINMEKGSDIREIRSPSHPIAVTLGRTSSMAEHSLDSRYASVTLRENDFSAGDFILTINTTNQDCPCAFLEKHPTLPDQRALMLSLVPKFTIPSSDSEIIFVIDRSGSMQDKIPTLRSALEVFLKSIPIGVNLNIVSFGTRISYLWPHSKPCSRKSLEQALNLSRGVEADHGGTDILLSLKAAVDKRRNDKLLDVLLLTDGQIWNQAQCINFVKESNKNLSARFFTLGIGNEVSHSLIEGISRAGAGFSQTVLNYEELDKKVILMLRGALMGRLSNIRLDMDLPDMMDEDFTEIEGSRSSTATPIQPATISLFNEECTGTEPIEELHPLPNIVAPDFIQAPNELPPLYPFVRSTAYVLLSKHIDTFPEKITLRANSSSGPLELEIPVQDMGVGETIHKLAAKKATTELEDGSGWVYTAKDTEGNLISAKCPARIDELIQNECERLGELFQVAGKYCSIVAVHEDNDDIEYVPNVPNVPNSEVIPHQRTQVFSARSSIAYRPPMHPSRGGRPGRGGSRGIHAQGSLSSLVARSAASGGDVSRYMDDRVTPYHQYQQVHYAPESPQLNSLCLLQNMPSKTGGRKVSVGHALRRSASVPRTEPAELSKLQKIIHLQEYEGYWKWTEDILQKVGLDAKRVQRDLDKQYKNLTGDSRSTRKRSRLTNILATILVGRYFEREMAESKDVWELVKEKADLWMQNATQGLKEDEQILLNQLIDGVLAPR</sequence>
<dbReference type="Pfam" id="PF13768">
    <property type="entry name" value="VWA_3"/>
    <property type="match status" value="1"/>
</dbReference>
<accession>A0A1V6T8E9</accession>
<evidence type="ECO:0000313" key="5">
    <source>
        <dbReference type="Proteomes" id="UP000191285"/>
    </source>
</evidence>
<gene>
    <name evidence="4" type="ORF">PENSTE_c010G01542</name>
</gene>
<dbReference type="OrthoDB" id="1729737at2759"/>
<evidence type="ECO:0008006" key="6">
    <source>
        <dbReference type="Google" id="ProtNLM"/>
    </source>
</evidence>
<dbReference type="PROSITE" id="PS50234">
    <property type="entry name" value="VWFA"/>
    <property type="match status" value="1"/>
</dbReference>
<dbReference type="SMART" id="SM00327">
    <property type="entry name" value="VWA"/>
    <property type="match status" value="1"/>
</dbReference>
<dbReference type="AlphaFoldDB" id="A0A1V6T8E9"/>
<dbReference type="InterPro" id="IPR002035">
    <property type="entry name" value="VWF_A"/>
</dbReference>
<feature type="domain" description="VWFA" evidence="2">
    <location>
        <begin position="283"/>
        <end position="459"/>
    </location>
</feature>
<dbReference type="SMART" id="SM00609">
    <property type="entry name" value="VIT"/>
    <property type="match status" value="1"/>
</dbReference>
<evidence type="ECO:0000259" key="3">
    <source>
        <dbReference type="PROSITE" id="PS51468"/>
    </source>
</evidence>
<dbReference type="PANTHER" id="PTHR45737:SF6">
    <property type="entry name" value="VON WILLEBRAND FACTOR A DOMAIN-CONTAINING PROTEIN 5A"/>
    <property type="match status" value="1"/>
</dbReference>
<evidence type="ECO:0000259" key="2">
    <source>
        <dbReference type="PROSITE" id="PS50234"/>
    </source>
</evidence>
<proteinExistence type="predicted"/>
<protein>
    <recommendedName>
        <fullName evidence="6">VWFA domain-containing protein</fullName>
    </recommendedName>
</protein>
<name>A0A1V6T8E9_9EURO</name>
<evidence type="ECO:0000256" key="1">
    <source>
        <dbReference type="SAM" id="MobiDB-lite"/>
    </source>
</evidence>
<feature type="region of interest" description="Disordered" evidence="1">
    <location>
        <begin position="680"/>
        <end position="705"/>
    </location>
</feature>
<comment type="caution">
    <text evidence="4">The sequence shown here is derived from an EMBL/GenBank/DDBJ whole genome shotgun (WGS) entry which is preliminary data.</text>
</comment>
<dbReference type="InterPro" id="IPR036465">
    <property type="entry name" value="vWFA_dom_sf"/>
</dbReference>
<organism evidence="4 5">
    <name type="scientific">Penicillium steckii</name>
    <dbReference type="NCBI Taxonomy" id="303698"/>
    <lineage>
        <taxon>Eukaryota</taxon>
        <taxon>Fungi</taxon>
        <taxon>Dikarya</taxon>
        <taxon>Ascomycota</taxon>
        <taxon>Pezizomycotina</taxon>
        <taxon>Eurotiomycetes</taxon>
        <taxon>Eurotiomycetidae</taxon>
        <taxon>Eurotiales</taxon>
        <taxon>Aspergillaceae</taxon>
        <taxon>Penicillium</taxon>
    </lineage>
</organism>
<keyword evidence="5" id="KW-1185">Reference proteome</keyword>
<dbReference type="Proteomes" id="UP000191285">
    <property type="component" value="Unassembled WGS sequence"/>
</dbReference>
<dbReference type="InterPro" id="IPR013694">
    <property type="entry name" value="VIT"/>
</dbReference>
<dbReference type="Gene3D" id="3.40.50.410">
    <property type="entry name" value="von Willebrand factor, type A domain"/>
    <property type="match status" value="1"/>
</dbReference>
<reference evidence="5" key="1">
    <citation type="journal article" date="2017" name="Nat. Microbiol.">
        <title>Global analysis of biosynthetic gene clusters reveals vast potential of secondary metabolite production in Penicillium species.</title>
        <authorList>
            <person name="Nielsen J.C."/>
            <person name="Grijseels S."/>
            <person name="Prigent S."/>
            <person name="Ji B."/>
            <person name="Dainat J."/>
            <person name="Nielsen K.F."/>
            <person name="Frisvad J.C."/>
            <person name="Workman M."/>
            <person name="Nielsen J."/>
        </authorList>
    </citation>
    <scope>NUCLEOTIDE SEQUENCE [LARGE SCALE GENOMIC DNA]</scope>
    <source>
        <strain evidence="5">IBT 24891</strain>
    </source>
</reference>